<dbReference type="InterPro" id="IPR052533">
    <property type="entry name" value="WalJ/YycJ-like"/>
</dbReference>
<dbReference type="InterPro" id="IPR036866">
    <property type="entry name" value="RibonucZ/Hydroxyglut_hydro"/>
</dbReference>
<dbReference type="InterPro" id="IPR001279">
    <property type="entry name" value="Metallo-B-lactamas"/>
</dbReference>
<dbReference type="Pfam" id="PF12706">
    <property type="entry name" value="Lactamase_B_2"/>
    <property type="match status" value="1"/>
</dbReference>
<dbReference type="AlphaFoldDB" id="A0A212J1Q2"/>
<dbReference type="Gene3D" id="3.60.15.10">
    <property type="entry name" value="Ribonuclease Z/Hydroxyacylglutathione hydrolase-like"/>
    <property type="match status" value="1"/>
</dbReference>
<proteinExistence type="predicted"/>
<gene>
    <name evidence="2" type="ORF">KL86CLO1_10375</name>
</gene>
<organism evidence="2">
    <name type="scientific">uncultured Eubacteriales bacterium</name>
    <dbReference type="NCBI Taxonomy" id="172733"/>
    <lineage>
        <taxon>Bacteria</taxon>
        <taxon>Bacillati</taxon>
        <taxon>Bacillota</taxon>
        <taxon>Clostridia</taxon>
        <taxon>Eubacteriales</taxon>
        <taxon>environmental samples</taxon>
    </lineage>
</organism>
<dbReference type="PANTHER" id="PTHR47619:SF1">
    <property type="entry name" value="EXODEOXYRIBONUCLEASE WALJ"/>
    <property type="match status" value="1"/>
</dbReference>
<reference evidence="2" key="1">
    <citation type="submission" date="2016-04" db="EMBL/GenBank/DDBJ databases">
        <authorList>
            <person name="Evans L.H."/>
            <person name="Alamgir A."/>
            <person name="Owens N."/>
            <person name="Weber N.D."/>
            <person name="Virtaneva K."/>
            <person name="Barbian K."/>
            <person name="Babar A."/>
            <person name="Rosenke K."/>
        </authorList>
    </citation>
    <scope>NUCLEOTIDE SEQUENCE</scope>
    <source>
        <strain evidence="2">86</strain>
    </source>
</reference>
<dbReference type="PANTHER" id="PTHR47619">
    <property type="entry name" value="METALLO-HYDROLASE YYCJ-RELATED"/>
    <property type="match status" value="1"/>
</dbReference>
<dbReference type="SUPFAM" id="SSF56281">
    <property type="entry name" value="Metallo-hydrolase/oxidoreductase"/>
    <property type="match status" value="1"/>
</dbReference>
<name>A0A212J1Q2_9FIRM</name>
<dbReference type="SMART" id="SM00849">
    <property type="entry name" value="Lactamase_B"/>
    <property type="match status" value="1"/>
</dbReference>
<feature type="domain" description="Metallo-beta-lactamase" evidence="1">
    <location>
        <begin position="12"/>
        <end position="189"/>
    </location>
</feature>
<protein>
    <submittedName>
        <fullName evidence="2">Metallo-beta-lactamase domain protein</fullName>
    </submittedName>
</protein>
<sequence>MFEVCTLASGSSGNCLLMTDGSTHILVDAGISARRICKALRGLGVEPGELAGILVTHEHTDHIAGIATLTKQLALPVYASHAAGRQMAYRIAFLEDCLHTFAPGDSFEVGTFGVESFPTQHDTAQSVGYAVTCRDRKAAVATDLGEVTDEVRYGVRGAHLLVCETNHDVEMVRTGPYPYYLKARILGEHGHLCNEDGAALALRAVEEGAGVVVLAHLSAENNTPSRAHHVVKTCLEAAGVDAEHDVLVEVAPRSETGRRYLVGEHAHMPAAPLTML</sequence>
<evidence type="ECO:0000313" key="2">
    <source>
        <dbReference type="EMBL" id="SBV93403.1"/>
    </source>
</evidence>
<accession>A0A212J1Q2</accession>
<dbReference type="EMBL" id="FLUN01000001">
    <property type="protein sequence ID" value="SBV93403.1"/>
    <property type="molecule type" value="Genomic_DNA"/>
</dbReference>
<evidence type="ECO:0000259" key="1">
    <source>
        <dbReference type="SMART" id="SM00849"/>
    </source>
</evidence>